<dbReference type="Pfam" id="PF00005">
    <property type="entry name" value="ABC_tran"/>
    <property type="match status" value="1"/>
</dbReference>
<feature type="transmembrane region" description="Helical" evidence="9">
    <location>
        <begin position="61"/>
        <end position="79"/>
    </location>
</feature>
<dbReference type="PROSITE" id="PS00211">
    <property type="entry name" value="ABC_TRANSPORTER_1"/>
    <property type="match status" value="1"/>
</dbReference>
<keyword evidence="7 9" id="KW-1133">Transmembrane helix</keyword>
<dbReference type="Proteomes" id="UP000037392">
    <property type="component" value="Unassembled WGS sequence"/>
</dbReference>
<dbReference type="InterPro" id="IPR003439">
    <property type="entry name" value="ABC_transporter-like_ATP-bd"/>
</dbReference>
<evidence type="ECO:0000256" key="5">
    <source>
        <dbReference type="ARBA" id="ARBA00022741"/>
    </source>
</evidence>
<dbReference type="InterPro" id="IPR036640">
    <property type="entry name" value="ABC1_TM_sf"/>
</dbReference>
<dbReference type="PANTHER" id="PTHR43394">
    <property type="entry name" value="ATP-DEPENDENT PERMEASE MDL1, MITOCHONDRIAL"/>
    <property type="match status" value="1"/>
</dbReference>
<feature type="transmembrane region" description="Helical" evidence="9">
    <location>
        <begin position="23"/>
        <end position="49"/>
    </location>
</feature>
<protein>
    <recommendedName>
        <fullName evidence="14">ABC transporter</fullName>
    </recommendedName>
</protein>
<evidence type="ECO:0000256" key="9">
    <source>
        <dbReference type="SAM" id="Phobius"/>
    </source>
</evidence>
<dbReference type="InterPro" id="IPR039421">
    <property type="entry name" value="Type_1_exporter"/>
</dbReference>
<accession>A0A0J9BYR9</accession>
<name>A0A0J9BYR9_9FIRM</name>
<dbReference type="GO" id="GO:0015421">
    <property type="term" value="F:ABC-type oligopeptide transporter activity"/>
    <property type="evidence" value="ECO:0007669"/>
    <property type="project" value="TreeGrafter"/>
</dbReference>
<dbReference type="FunFam" id="3.40.50.300:FF:000221">
    <property type="entry name" value="Multidrug ABC transporter ATP-binding protein"/>
    <property type="match status" value="1"/>
</dbReference>
<dbReference type="InterPro" id="IPR017871">
    <property type="entry name" value="ABC_transporter-like_CS"/>
</dbReference>
<evidence type="ECO:0000256" key="7">
    <source>
        <dbReference type="ARBA" id="ARBA00022989"/>
    </source>
</evidence>
<evidence type="ECO:0000313" key="12">
    <source>
        <dbReference type="EMBL" id="KMW17364.1"/>
    </source>
</evidence>
<dbReference type="AlphaFoldDB" id="A0A0J9BYR9"/>
<dbReference type="PROSITE" id="PS50893">
    <property type="entry name" value="ABC_TRANSPORTER_2"/>
    <property type="match status" value="1"/>
</dbReference>
<evidence type="ECO:0000259" key="10">
    <source>
        <dbReference type="PROSITE" id="PS50893"/>
    </source>
</evidence>
<dbReference type="InterPro" id="IPR003593">
    <property type="entry name" value="AAA+_ATPase"/>
</dbReference>
<evidence type="ECO:0000256" key="8">
    <source>
        <dbReference type="ARBA" id="ARBA00023136"/>
    </source>
</evidence>
<dbReference type="PATRIC" id="fig|742734.4.peg.3810"/>
<organism evidence="12 13">
    <name type="scientific">[Clostridium] citroniae WAL-19142</name>
    <dbReference type="NCBI Taxonomy" id="742734"/>
    <lineage>
        <taxon>Bacteria</taxon>
        <taxon>Bacillati</taxon>
        <taxon>Bacillota</taxon>
        <taxon>Clostridia</taxon>
        <taxon>Lachnospirales</taxon>
        <taxon>Lachnospiraceae</taxon>
        <taxon>Enterocloster</taxon>
    </lineage>
</organism>
<dbReference type="InterPro" id="IPR027417">
    <property type="entry name" value="P-loop_NTPase"/>
</dbReference>
<feature type="domain" description="ABC transporter" evidence="10">
    <location>
        <begin position="338"/>
        <end position="571"/>
    </location>
</feature>
<evidence type="ECO:0000256" key="2">
    <source>
        <dbReference type="ARBA" id="ARBA00022448"/>
    </source>
</evidence>
<keyword evidence="4 9" id="KW-0812">Transmembrane</keyword>
<evidence type="ECO:0000256" key="4">
    <source>
        <dbReference type="ARBA" id="ARBA00022692"/>
    </source>
</evidence>
<keyword evidence="6" id="KW-0067">ATP-binding</keyword>
<reference evidence="12 13" key="1">
    <citation type="submission" date="2011-04" db="EMBL/GenBank/DDBJ databases">
        <title>The Genome Sequence of Clostridium citroniae WAL-19142.</title>
        <authorList>
            <consortium name="The Broad Institute Genome Sequencing Platform"/>
            <person name="Earl A."/>
            <person name="Ward D."/>
            <person name="Feldgarden M."/>
            <person name="Gevers D."/>
            <person name="Warren Y.A."/>
            <person name="Tyrrell K.L."/>
            <person name="Citron D.M."/>
            <person name="Goldstein E.J."/>
            <person name="Daigneault M."/>
            <person name="Allen-Vercoe E."/>
            <person name="Young S.K."/>
            <person name="Zeng Q."/>
            <person name="Gargeya S."/>
            <person name="Fitzgerald M."/>
            <person name="Haas B."/>
            <person name="Abouelleil A."/>
            <person name="Alvarado L."/>
            <person name="Arachchi H.M."/>
            <person name="Berlin A."/>
            <person name="Brown A."/>
            <person name="Chapman S.B."/>
            <person name="Chen Z."/>
            <person name="Dunbar C."/>
            <person name="Freedman E."/>
            <person name="Gearin G."/>
            <person name="Gellesch M."/>
            <person name="Goldberg J."/>
            <person name="Griggs A."/>
            <person name="Gujja S."/>
            <person name="Heilman E.R."/>
            <person name="Heiman D."/>
            <person name="Howarth C."/>
            <person name="Larson L."/>
            <person name="Lui A."/>
            <person name="MacDonald P.J."/>
            <person name="Mehta T."/>
            <person name="Montmayeur A."/>
            <person name="Murphy C."/>
            <person name="Neiman D."/>
            <person name="Pearson M."/>
            <person name="Priest M."/>
            <person name="Roberts A."/>
            <person name="Saif S."/>
            <person name="Shea T."/>
            <person name="Shenoy N."/>
            <person name="Sisk P."/>
            <person name="Stolte C."/>
            <person name="Sykes S."/>
            <person name="White J."/>
            <person name="Yandava C."/>
            <person name="Wortman J."/>
            <person name="Nusbaum C."/>
            <person name="Birren B."/>
        </authorList>
    </citation>
    <scope>NUCLEOTIDE SEQUENCE [LARGE SCALE GENOMIC DNA]</scope>
    <source>
        <strain evidence="12 13">WAL-19142</strain>
    </source>
</reference>
<proteinExistence type="predicted"/>
<keyword evidence="2" id="KW-0813">Transport</keyword>
<evidence type="ECO:0000256" key="3">
    <source>
        <dbReference type="ARBA" id="ARBA00022475"/>
    </source>
</evidence>
<feature type="transmembrane region" description="Helical" evidence="9">
    <location>
        <begin position="251"/>
        <end position="272"/>
    </location>
</feature>
<evidence type="ECO:0000313" key="13">
    <source>
        <dbReference type="Proteomes" id="UP000037392"/>
    </source>
</evidence>
<dbReference type="GO" id="GO:0005524">
    <property type="term" value="F:ATP binding"/>
    <property type="evidence" value="ECO:0007669"/>
    <property type="project" value="UniProtKB-KW"/>
</dbReference>
<dbReference type="SUPFAM" id="SSF52540">
    <property type="entry name" value="P-loop containing nucleoside triphosphate hydrolases"/>
    <property type="match status" value="1"/>
</dbReference>
<dbReference type="PANTHER" id="PTHR43394:SF1">
    <property type="entry name" value="ATP-BINDING CASSETTE SUB-FAMILY B MEMBER 10, MITOCHONDRIAL"/>
    <property type="match status" value="1"/>
</dbReference>
<feature type="domain" description="ABC transmembrane type-1" evidence="11">
    <location>
        <begin position="24"/>
        <end position="306"/>
    </location>
</feature>
<evidence type="ECO:0000256" key="6">
    <source>
        <dbReference type="ARBA" id="ARBA00022840"/>
    </source>
</evidence>
<comment type="caution">
    <text evidence="12">The sequence shown here is derived from an EMBL/GenBank/DDBJ whole genome shotgun (WGS) entry which is preliminary data.</text>
</comment>
<dbReference type="EMBL" id="ADLK01000027">
    <property type="protein sequence ID" value="KMW17364.1"/>
    <property type="molecule type" value="Genomic_DNA"/>
</dbReference>
<keyword evidence="8 9" id="KW-0472">Membrane</keyword>
<evidence type="ECO:0000259" key="11">
    <source>
        <dbReference type="PROSITE" id="PS50929"/>
    </source>
</evidence>
<dbReference type="InterPro" id="IPR011527">
    <property type="entry name" value="ABC1_TM_dom"/>
</dbReference>
<dbReference type="PROSITE" id="PS50929">
    <property type="entry name" value="ABC_TM1F"/>
    <property type="match status" value="1"/>
</dbReference>
<dbReference type="Gene3D" id="1.20.1560.10">
    <property type="entry name" value="ABC transporter type 1, transmembrane domain"/>
    <property type="match status" value="1"/>
</dbReference>
<keyword evidence="5" id="KW-0547">Nucleotide-binding</keyword>
<evidence type="ECO:0000256" key="1">
    <source>
        <dbReference type="ARBA" id="ARBA00004651"/>
    </source>
</evidence>
<evidence type="ECO:0008006" key="14">
    <source>
        <dbReference type="Google" id="ProtNLM"/>
    </source>
</evidence>
<feature type="transmembrane region" description="Helical" evidence="9">
    <location>
        <begin position="278"/>
        <end position="296"/>
    </location>
</feature>
<keyword evidence="3" id="KW-1003">Cell membrane</keyword>
<feature type="transmembrane region" description="Helical" evidence="9">
    <location>
        <begin position="147"/>
        <end position="179"/>
    </location>
</feature>
<dbReference type="GO" id="GO:0005886">
    <property type="term" value="C:plasma membrane"/>
    <property type="evidence" value="ECO:0007669"/>
    <property type="project" value="UniProtKB-SubCell"/>
</dbReference>
<dbReference type="GO" id="GO:0016887">
    <property type="term" value="F:ATP hydrolysis activity"/>
    <property type="evidence" value="ECO:0007669"/>
    <property type="project" value="InterPro"/>
</dbReference>
<dbReference type="SUPFAM" id="SSF90123">
    <property type="entry name" value="ABC transporter transmembrane region"/>
    <property type="match status" value="1"/>
</dbReference>
<gene>
    <name evidence="12" type="ORF">HMPREF9470_03553</name>
</gene>
<comment type="subcellular location">
    <subcellularLocation>
        <location evidence="1">Cell membrane</location>
        <topology evidence="1">Multi-pass membrane protein</topology>
    </subcellularLocation>
</comment>
<dbReference type="SMART" id="SM00382">
    <property type="entry name" value="AAA"/>
    <property type="match status" value="1"/>
</dbReference>
<sequence>MTEKKQNWLSGIFGFIGEYKGAMIGSVTLAVLSVACGLIPYFAVSRIIILFLQNEAEMGRIAGMAAIALGGYALHRLLFSTATVLSHQTAFAVLKNIRSAIAEKLICMPMGTVMGRSSGQYKDILVDEVERVEFPIAHMLPEFTSNLLIPVAVLIYMLTLDPRLALCSVTTVVLGLLCFKRMMSNYEVRFSKYMEACETLNSTVIEYVNGIEVIKAFGQSTSSYEKYADAVNGYRDYTLEWYKRSWMFSSAAYSIMPSVLLTVLPAGAVFYRNGTLELPVYIVCIILSLGLVPPLIKVVEFLDNFAVMEQTEAMVQGLLSAEELSRPKKAGQPDGYSFEFKNVGFAYDKAQVLQDVSFTAKEGQMTALAGPSGSGKSTIAKLMVRFWDSGSGEILLGGTNIRDIPQDILMDHISYVSQDNYLFNISILENIRIGRPGATVQEVKEAAKKACCHEFIEKLEHGYDTLAGDAGGQLSGGERQRIAIARAILKNAPVVILDEATAFTDPENEDKIQSSISSLTRGKTLIVIAHRLSTIVNADQILVVDSGRIEASGTHKKLMEECPLYQRLWRSHMDSMRWGMGSRKEEYDPDHKASFKTGR</sequence>
<dbReference type="Gene3D" id="3.40.50.300">
    <property type="entry name" value="P-loop containing nucleotide triphosphate hydrolases"/>
    <property type="match status" value="1"/>
</dbReference>
<dbReference type="Pfam" id="PF00664">
    <property type="entry name" value="ABC_membrane"/>
    <property type="match status" value="1"/>
</dbReference>